<feature type="transmembrane region" description="Helical" evidence="6">
    <location>
        <begin position="177"/>
        <end position="200"/>
    </location>
</feature>
<evidence type="ECO:0000256" key="4">
    <source>
        <dbReference type="ARBA" id="ARBA00023008"/>
    </source>
</evidence>
<accession>A0ABY2II82</accession>
<evidence type="ECO:0000313" key="10">
    <source>
        <dbReference type="Proteomes" id="UP000297608"/>
    </source>
</evidence>
<proteinExistence type="predicted"/>
<gene>
    <name evidence="9" type="ORF">E3O44_01645</name>
</gene>
<dbReference type="Gene3D" id="2.60.40.1220">
    <property type="match status" value="1"/>
</dbReference>
<sequence>MRQNMIPFPRARWAMSALALVTLVALSVAAGAAPAATAHDQVLSTSPTTGENVDMAPKQVAMVFSDDILSVGAIMLIVDDQGRNWADGTLKLDRATVTQPLAPGLPNGAYEVRWRVVSADGHPIAGTFQFSVGTVTAGSGSASAGPASSGPATVSPQPGAADAGPAQAPTGAIGGGLPLAVVALLGAGGGIAVLVVVLLLTSLWKRRRSA</sequence>
<dbReference type="Proteomes" id="UP000297608">
    <property type="component" value="Unassembled WGS sequence"/>
</dbReference>
<keyword evidence="10" id="KW-1185">Reference proteome</keyword>
<feature type="region of interest" description="Disordered" evidence="5">
    <location>
        <begin position="140"/>
        <end position="167"/>
    </location>
</feature>
<reference evidence="9 10" key="1">
    <citation type="submission" date="2019-03" db="EMBL/GenBank/DDBJ databases">
        <title>Genomics of glacier-inhabiting Cryobacterium strains.</title>
        <authorList>
            <person name="Liu Q."/>
            <person name="Xin Y.-H."/>
        </authorList>
    </citation>
    <scope>NUCLEOTIDE SEQUENCE [LARGE SCALE GENOMIC DNA]</scope>
    <source>
        <strain evidence="9 10">MDB2-B</strain>
    </source>
</reference>
<dbReference type="InterPro" id="IPR014755">
    <property type="entry name" value="Cu-Rt/internalin_Ig-like"/>
</dbReference>
<comment type="subcellular location">
    <subcellularLocation>
        <location evidence="1">Cell envelope</location>
    </subcellularLocation>
</comment>
<evidence type="ECO:0000256" key="3">
    <source>
        <dbReference type="ARBA" id="ARBA00022729"/>
    </source>
</evidence>
<dbReference type="PANTHER" id="PTHR34820:SF4">
    <property type="entry name" value="INNER MEMBRANE PROTEIN YEBZ"/>
    <property type="match status" value="1"/>
</dbReference>
<keyword evidence="6" id="KW-0812">Transmembrane</keyword>
<dbReference type="EMBL" id="SOFG01000004">
    <property type="protein sequence ID" value="TFB90345.1"/>
    <property type="molecule type" value="Genomic_DNA"/>
</dbReference>
<evidence type="ECO:0000256" key="1">
    <source>
        <dbReference type="ARBA" id="ARBA00004196"/>
    </source>
</evidence>
<dbReference type="RefSeq" id="WP_134531928.1">
    <property type="nucleotide sequence ID" value="NZ_SOFG01000004.1"/>
</dbReference>
<feature type="domain" description="CopC" evidence="8">
    <location>
        <begin position="39"/>
        <end position="132"/>
    </location>
</feature>
<feature type="chain" id="PRO_5045306003" evidence="7">
    <location>
        <begin position="33"/>
        <end position="210"/>
    </location>
</feature>
<dbReference type="InterPro" id="IPR014756">
    <property type="entry name" value="Ig_E-set"/>
</dbReference>
<dbReference type="SUPFAM" id="SSF81296">
    <property type="entry name" value="E set domains"/>
    <property type="match status" value="1"/>
</dbReference>
<evidence type="ECO:0000256" key="5">
    <source>
        <dbReference type="SAM" id="MobiDB-lite"/>
    </source>
</evidence>
<comment type="caution">
    <text evidence="9">The sequence shown here is derived from an EMBL/GenBank/DDBJ whole genome shotgun (WGS) entry which is preliminary data.</text>
</comment>
<evidence type="ECO:0000256" key="2">
    <source>
        <dbReference type="ARBA" id="ARBA00022723"/>
    </source>
</evidence>
<keyword evidence="6" id="KW-0472">Membrane</keyword>
<dbReference type="Pfam" id="PF04234">
    <property type="entry name" value="CopC"/>
    <property type="match status" value="1"/>
</dbReference>
<dbReference type="InterPro" id="IPR007348">
    <property type="entry name" value="CopC_dom"/>
</dbReference>
<keyword evidence="4" id="KW-0186">Copper</keyword>
<keyword evidence="3 7" id="KW-0732">Signal</keyword>
<keyword evidence="6" id="KW-1133">Transmembrane helix</keyword>
<dbReference type="PANTHER" id="PTHR34820">
    <property type="entry name" value="INNER MEMBRANE PROTEIN YEBZ"/>
    <property type="match status" value="1"/>
</dbReference>
<evidence type="ECO:0000259" key="8">
    <source>
        <dbReference type="Pfam" id="PF04234"/>
    </source>
</evidence>
<name>A0ABY2II82_9MICO</name>
<evidence type="ECO:0000256" key="6">
    <source>
        <dbReference type="SAM" id="Phobius"/>
    </source>
</evidence>
<feature type="signal peptide" evidence="7">
    <location>
        <begin position="1"/>
        <end position="32"/>
    </location>
</feature>
<keyword evidence="2" id="KW-0479">Metal-binding</keyword>
<evidence type="ECO:0000313" key="9">
    <source>
        <dbReference type="EMBL" id="TFB90345.1"/>
    </source>
</evidence>
<organism evidence="9 10">
    <name type="scientific">Cryobacterium algoricola</name>
    <dbReference type="NCBI Taxonomy" id="1259183"/>
    <lineage>
        <taxon>Bacteria</taxon>
        <taxon>Bacillati</taxon>
        <taxon>Actinomycetota</taxon>
        <taxon>Actinomycetes</taxon>
        <taxon>Micrococcales</taxon>
        <taxon>Microbacteriaceae</taxon>
        <taxon>Cryobacterium</taxon>
    </lineage>
</organism>
<evidence type="ECO:0000256" key="7">
    <source>
        <dbReference type="SAM" id="SignalP"/>
    </source>
</evidence>
<dbReference type="InterPro" id="IPR032694">
    <property type="entry name" value="CopC/D"/>
</dbReference>
<protein>
    <submittedName>
        <fullName evidence="9">Copper resistance protein CopC</fullName>
    </submittedName>
</protein>